<gene>
    <name evidence="1" type="ORF">GGQ68_000405</name>
</gene>
<keyword evidence="2" id="KW-1185">Reference proteome</keyword>
<reference evidence="1 2" key="1">
    <citation type="submission" date="2020-08" db="EMBL/GenBank/DDBJ databases">
        <title>Genomic Encyclopedia of Type Strains, Phase IV (KMG-IV): sequencing the most valuable type-strain genomes for metagenomic binning, comparative biology and taxonomic classification.</title>
        <authorList>
            <person name="Goeker M."/>
        </authorList>
    </citation>
    <scope>NUCLEOTIDE SEQUENCE [LARGE SCALE GENOMIC DNA]</scope>
    <source>
        <strain evidence="1 2">DSM 102235</strain>
    </source>
</reference>
<evidence type="ECO:0000313" key="2">
    <source>
        <dbReference type="Proteomes" id="UP000541426"/>
    </source>
</evidence>
<dbReference type="EMBL" id="JACIEJ010000001">
    <property type="protein sequence ID" value="MBB3984094.1"/>
    <property type="molecule type" value="Genomic_DNA"/>
</dbReference>
<comment type="caution">
    <text evidence="1">The sequence shown here is derived from an EMBL/GenBank/DDBJ whole genome shotgun (WGS) entry which is preliminary data.</text>
</comment>
<accession>A0A7W6GSG2</accession>
<dbReference type="Proteomes" id="UP000541426">
    <property type="component" value="Unassembled WGS sequence"/>
</dbReference>
<evidence type="ECO:0000313" key="1">
    <source>
        <dbReference type="EMBL" id="MBB3984094.1"/>
    </source>
</evidence>
<organism evidence="1 2">
    <name type="scientific">Sagittula marina</name>
    <dbReference type="NCBI Taxonomy" id="943940"/>
    <lineage>
        <taxon>Bacteria</taxon>
        <taxon>Pseudomonadati</taxon>
        <taxon>Pseudomonadota</taxon>
        <taxon>Alphaproteobacteria</taxon>
        <taxon>Rhodobacterales</taxon>
        <taxon>Roseobacteraceae</taxon>
        <taxon>Sagittula</taxon>
    </lineage>
</organism>
<protein>
    <submittedName>
        <fullName evidence="1">Uncharacterized protein</fullName>
    </submittedName>
</protein>
<dbReference type="RefSeq" id="WP_344716543.1">
    <property type="nucleotide sequence ID" value="NZ_BAABBZ010000012.1"/>
</dbReference>
<sequence length="46" mass="5194">MFRLIRLPILLVIAFAVGVFYERGQQQALCDTSGGQWMRSGFCSVK</sequence>
<proteinExistence type="predicted"/>
<name>A0A7W6GSG2_9RHOB</name>
<dbReference type="AlphaFoldDB" id="A0A7W6GSG2"/>